<dbReference type="EMBL" id="LR797111">
    <property type="protein sequence ID" value="CAB4187281.1"/>
    <property type="molecule type" value="Genomic_DNA"/>
</dbReference>
<reference evidence="1" key="1">
    <citation type="submission" date="2020-05" db="EMBL/GenBank/DDBJ databases">
        <authorList>
            <person name="Chiriac C."/>
            <person name="Salcher M."/>
            <person name="Ghai R."/>
            <person name="Kavagutti S V."/>
        </authorList>
    </citation>
    <scope>NUCLEOTIDE SEQUENCE</scope>
</reference>
<protein>
    <submittedName>
        <fullName evidence="1">Uncharacterized protein</fullName>
    </submittedName>
</protein>
<organism evidence="1">
    <name type="scientific">uncultured Caudovirales phage</name>
    <dbReference type="NCBI Taxonomy" id="2100421"/>
    <lineage>
        <taxon>Viruses</taxon>
        <taxon>Duplodnaviria</taxon>
        <taxon>Heunggongvirae</taxon>
        <taxon>Uroviricota</taxon>
        <taxon>Caudoviricetes</taxon>
        <taxon>Peduoviridae</taxon>
        <taxon>Maltschvirus</taxon>
        <taxon>Maltschvirus maltsch</taxon>
    </lineage>
</organism>
<sequence length="488" mass="50314">MAYLTIPRQRFWGNSNELLAGGKVYCYAAGTSTPQATYSDYALTTPNTWPVVLDSKGEASIWTSGSVKFNVTDANDVQITGYPVDHVGASTSALTIDVHAATSKATPVDADELFLVDSAASFGLKKLTWANLVATLLATWKDATGGLVGMTLLKINFKNAANTFTSFLANANTAARTYTFPDYDGTMATVAGTETLSAKKSSLVVGAVGTPSLYFAANTTTGLYNIGANNDGYAVSGVKVLDIASTGLTVAGTVSANAATAAGHAVRADQIQTLSVTAFTTAGTSTAYTLTPTPAIAAYAANQAFDVIFNIACGAAPTITISGVATPPNLVRQNNDGSYSNLTANAITAGWQSKVKLVSASQALVMQLPMRAKTIPGTRDMTAVTGSVAYTGVGFKPRKITALACVIGTLPQSFGVGDVANQCFMQVGTSYGYNATAPSFLIGINSTTAGAGQIFAITSMDTDGFTGTWTKVATPAAGTCTLEFFCEE</sequence>
<accession>A0A6J5R113</accession>
<name>A0A6J5R113_9CAUD</name>
<gene>
    <name evidence="1" type="ORF">UFOVP1155_14</name>
</gene>
<proteinExistence type="predicted"/>
<evidence type="ECO:0000313" key="1">
    <source>
        <dbReference type="EMBL" id="CAB4187281.1"/>
    </source>
</evidence>